<dbReference type="SFLD" id="SFLDS00003">
    <property type="entry name" value="Haloacid_Dehalogenase"/>
    <property type="match status" value="1"/>
</dbReference>
<reference evidence="6" key="1">
    <citation type="journal article" date="2019" name="Int. J. Syst. Evol. Microbiol.">
        <title>The Global Catalogue of Microorganisms (GCM) 10K type strain sequencing project: providing services to taxonomists for standard genome sequencing and annotation.</title>
        <authorList>
            <consortium name="The Broad Institute Genomics Platform"/>
            <consortium name="The Broad Institute Genome Sequencing Center for Infectious Disease"/>
            <person name="Wu L."/>
            <person name="Ma J."/>
        </authorList>
    </citation>
    <scope>NUCLEOTIDE SEQUENCE [LARGE SCALE GENOMIC DNA]</scope>
    <source>
        <strain evidence="6">CGMCC 1.15922</strain>
    </source>
</reference>
<protein>
    <submittedName>
        <fullName evidence="5">Phosphoglycolate phosphatase</fullName>
    </submittedName>
</protein>
<dbReference type="InterPro" id="IPR041492">
    <property type="entry name" value="HAD_2"/>
</dbReference>
<keyword evidence="2" id="KW-0378">Hydrolase</keyword>
<dbReference type="InterPro" id="IPR036412">
    <property type="entry name" value="HAD-like_sf"/>
</dbReference>
<name>A0ABQ3ISH7_9GAMM</name>
<dbReference type="Gene3D" id="3.40.50.1000">
    <property type="entry name" value="HAD superfamily/HAD-like"/>
    <property type="match status" value="1"/>
</dbReference>
<dbReference type="InterPro" id="IPR023214">
    <property type="entry name" value="HAD_sf"/>
</dbReference>
<dbReference type="SFLD" id="SFLDG01129">
    <property type="entry name" value="C1.5:_HAD__Beta-PGM__Phosphata"/>
    <property type="match status" value="1"/>
</dbReference>
<dbReference type="RefSeq" id="WP_229817209.1">
    <property type="nucleotide sequence ID" value="NZ_BNAH01000007.1"/>
</dbReference>
<dbReference type="Pfam" id="PF13419">
    <property type="entry name" value="HAD_2"/>
    <property type="match status" value="1"/>
</dbReference>
<sequence length="228" mass="25449">MLSKGLMMPSSLTTQAVLFDLDGTLLDTANDLGESLNYVLTQYDLPIIKRASYRPIASDGAKGLLELGFKDKLSSYNFDQLRHEFLTYYEQNIAENTEIYSGVIELIQYLEANDIAWGIVTNKPENLTLKLLPSFPEFNQCQVIVGGDTLSKRKPDPEPLLHACQQINVDPKHTLYVGDAPRDIEAGNAANMTTIIAQWGYILNPEECAQWASDFSCESPLEIKALIK</sequence>
<dbReference type="PANTHER" id="PTHR43434:SF23">
    <property type="entry name" value="PHOSPHOGLYCOLATE PHOSPHATASE"/>
    <property type="match status" value="1"/>
</dbReference>
<organism evidence="5 6">
    <name type="scientific">Thalassotalea profundi</name>
    <dbReference type="NCBI Taxonomy" id="2036687"/>
    <lineage>
        <taxon>Bacteria</taxon>
        <taxon>Pseudomonadati</taxon>
        <taxon>Pseudomonadota</taxon>
        <taxon>Gammaproteobacteria</taxon>
        <taxon>Alteromonadales</taxon>
        <taxon>Colwelliaceae</taxon>
        <taxon>Thalassotalea</taxon>
    </lineage>
</organism>
<dbReference type="InterPro" id="IPR050155">
    <property type="entry name" value="HAD-like_hydrolase_sf"/>
</dbReference>
<accession>A0ABQ3ISH7</accession>
<dbReference type="InterPro" id="IPR006439">
    <property type="entry name" value="HAD-SF_hydro_IA"/>
</dbReference>
<evidence type="ECO:0000256" key="1">
    <source>
        <dbReference type="ARBA" id="ARBA00022723"/>
    </source>
</evidence>
<evidence type="ECO:0000313" key="6">
    <source>
        <dbReference type="Proteomes" id="UP000626370"/>
    </source>
</evidence>
<dbReference type="InterPro" id="IPR023198">
    <property type="entry name" value="PGP-like_dom2"/>
</dbReference>
<dbReference type="PANTHER" id="PTHR43434">
    <property type="entry name" value="PHOSPHOGLYCOLATE PHOSPHATASE"/>
    <property type="match status" value="1"/>
</dbReference>
<dbReference type="Gene3D" id="1.10.150.240">
    <property type="entry name" value="Putative phosphatase, domain 2"/>
    <property type="match status" value="1"/>
</dbReference>
<evidence type="ECO:0000256" key="2">
    <source>
        <dbReference type="ARBA" id="ARBA00022801"/>
    </source>
</evidence>
<keyword evidence="3" id="KW-0460">Magnesium</keyword>
<dbReference type="NCBIfam" id="TIGR01509">
    <property type="entry name" value="HAD-SF-IA-v3"/>
    <property type="match status" value="1"/>
</dbReference>
<keyword evidence="4" id="KW-0119">Carbohydrate metabolism</keyword>
<dbReference type="SFLD" id="SFLDG01135">
    <property type="entry name" value="C1.5.6:_HAD__Beta-PGM__Phospha"/>
    <property type="match status" value="1"/>
</dbReference>
<evidence type="ECO:0000256" key="3">
    <source>
        <dbReference type="ARBA" id="ARBA00022842"/>
    </source>
</evidence>
<keyword evidence="6" id="KW-1185">Reference proteome</keyword>
<gene>
    <name evidence="5" type="primary">pgp</name>
    <name evidence="5" type="ORF">GCM10011501_19850</name>
</gene>
<evidence type="ECO:0000313" key="5">
    <source>
        <dbReference type="EMBL" id="GHE90478.1"/>
    </source>
</evidence>
<keyword evidence="1" id="KW-0479">Metal-binding</keyword>
<proteinExistence type="predicted"/>
<dbReference type="NCBIfam" id="TIGR01549">
    <property type="entry name" value="HAD-SF-IA-v1"/>
    <property type="match status" value="1"/>
</dbReference>
<comment type="caution">
    <text evidence="5">The sequence shown here is derived from an EMBL/GenBank/DDBJ whole genome shotgun (WGS) entry which is preliminary data.</text>
</comment>
<dbReference type="Proteomes" id="UP000626370">
    <property type="component" value="Unassembled WGS sequence"/>
</dbReference>
<evidence type="ECO:0000256" key="4">
    <source>
        <dbReference type="ARBA" id="ARBA00023277"/>
    </source>
</evidence>
<dbReference type="EMBL" id="BNAH01000007">
    <property type="protein sequence ID" value="GHE90478.1"/>
    <property type="molecule type" value="Genomic_DNA"/>
</dbReference>
<dbReference type="SUPFAM" id="SSF56784">
    <property type="entry name" value="HAD-like"/>
    <property type="match status" value="1"/>
</dbReference>